<protein>
    <recommendedName>
        <fullName evidence="10">Gamma-interferon-inducible lysosomal thiol reductase</fullName>
    </recommendedName>
</protein>
<reference evidence="7" key="1">
    <citation type="submission" date="2013-07" db="EMBL/GenBank/DDBJ databases">
        <title>The Genome Sequence of Cryptococcus dejecticola CBS10117.</title>
        <authorList>
            <consortium name="The Broad Institute Genome Sequencing Platform"/>
            <person name="Cuomo C."/>
            <person name="Litvintseva A."/>
            <person name="Chen Y."/>
            <person name="Heitman J."/>
            <person name="Sun S."/>
            <person name="Springer D."/>
            <person name="Dromer F."/>
            <person name="Young S.K."/>
            <person name="Zeng Q."/>
            <person name="Gargeya S."/>
            <person name="Fitzgerald M."/>
            <person name="Abouelleil A."/>
            <person name="Alvarado L."/>
            <person name="Berlin A.M."/>
            <person name="Chapman S.B."/>
            <person name="Dewar J."/>
            <person name="Goldberg J."/>
            <person name="Griggs A."/>
            <person name="Gujja S."/>
            <person name="Hansen M."/>
            <person name="Howarth C."/>
            <person name="Imamovic A."/>
            <person name="Larimer J."/>
            <person name="McCowan C."/>
            <person name="Murphy C."/>
            <person name="Pearson M."/>
            <person name="Priest M."/>
            <person name="Roberts A."/>
            <person name="Saif S."/>
            <person name="Shea T."/>
            <person name="Sykes S."/>
            <person name="Wortman J."/>
            <person name="Nusbaum C."/>
            <person name="Birren B."/>
        </authorList>
    </citation>
    <scope>NUCLEOTIDE SEQUENCE [LARGE SCALE GENOMIC DNA]</scope>
    <source>
        <strain evidence="7">CBS 10117</strain>
    </source>
</reference>
<dbReference type="GeneID" id="28965055"/>
<evidence type="ECO:0000313" key="7">
    <source>
        <dbReference type="EMBL" id="OBR89528.1"/>
    </source>
</evidence>
<dbReference type="Proteomes" id="UP000078595">
    <property type="component" value="Chromosome 1"/>
</dbReference>
<evidence type="ECO:0000256" key="3">
    <source>
        <dbReference type="ARBA" id="ARBA00022525"/>
    </source>
</evidence>
<reference evidence="8" key="2">
    <citation type="submission" date="2013-07" db="EMBL/GenBank/DDBJ databases">
        <authorList>
            <consortium name="The Broad Institute Genome Sequencing Platform"/>
            <person name="Cuomo C."/>
            <person name="Litvintseva A."/>
            <person name="Chen Y."/>
            <person name="Heitman J."/>
            <person name="Sun S."/>
            <person name="Springer D."/>
            <person name="Dromer F."/>
            <person name="Young S.K."/>
            <person name="Zeng Q."/>
            <person name="Gargeya S."/>
            <person name="Fitzgerald M."/>
            <person name="Abouelleil A."/>
            <person name="Alvarado L."/>
            <person name="Berlin A.M."/>
            <person name="Chapman S.B."/>
            <person name="Dewar J."/>
            <person name="Goldberg J."/>
            <person name="Griggs A."/>
            <person name="Gujja S."/>
            <person name="Hansen M."/>
            <person name="Howarth C."/>
            <person name="Imamovic A."/>
            <person name="Larimer J."/>
            <person name="McCowan C."/>
            <person name="Murphy C."/>
            <person name="Pearson M."/>
            <person name="Priest M."/>
            <person name="Roberts A."/>
            <person name="Saif S."/>
            <person name="Shea T."/>
            <person name="Sykes S."/>
            <person name="Wortman J."/>
            <person name="Nusbaum C."/>
            <person name="Birren B."/>
        </authorList>
    </citation>
    <scope>NUCLEOTIDE SEQUENCE</scope>
    <source>
        <strain evidence="8">CBS 10117</strain>
    </source>
</reference>
<evidence type="ECO:0000313" key="8">
    <source>
        <dbReference type="EMBL" id="WWC58803.1"/>
    </source>
</evidence>
<proteinExistence type="inferred from homology"/>
<evidence type="ECO:0000256" key="2">
    <source>
        <dbReference type="ARBA" id="ARBA00005679"/>
    </source>
</evidence>
<evidence type="ECO:0000256" key="4">
    <source>
        <dbReference type="ARBA" id="ARBA00022729"/>
    </source>
</evidence>
<comment type="similarity">
    <text evidence="2">Belongs to the GILT family.</text>
</comment>
<evidence type="ECO:0000256" key="6">
    <source>
        <dbReference type="SAM" id="SignalP"/>
    </source>
</evidence>
<dbReference type="OrthoDB" id="958254at2759"/>
<dbReference type="KEGG" id="kdj:28965055"/>
<keyword evidence="4 6" id="KW-0732">Signal</keyword>
<dbReference type="GO" id="GO:0005576">
    <property type="term" value="C:extracellular region"/>
    <property type="evidence" value="ECO:0007669"/>
    <property type="project" value="UniProtKB-SubCell"/>
</dbReference>
<organism evidence="7">
    <name type="scientific">Kwoniella dejecticola CBS 10117</name>
    <dbReference type="NCBI Taxonomy" id="1296121"/>
    <lineage>
        <taxon>Eukaryota</taxon>
        <taxon>Fungi</taxon>
        <taxon>Dikarya</taxon>
        <taxon>Basidiomycota</taxon>
        <taxon>Agaricomycotina</taxon>
        <taxon>Tremellomycetes</taxon>
        <taxon>Tremellales</taxon>
        <taxon>Cryptococcaceae</taxon>
        <taxon>Kwoniella</taxon>
    </lineage>
</organism>
<keyword evidence="9" id="KW-1185">Reference proteome</keyword>
<sequence>MRSVLTLPFLAGLATSLPSPAQQPFSLESDLAGERVNVSLYVMSRCPDARLCENVFQSVIQQEGILDKIDLNVGYIGTPNKTEPLGVTCKHGQIECIGNAHQICLYEHLPVDKAYAVVQCQNYPSTFPKEIGSVESIQKCVKTVGIDWVNSGVGKCIQGKNFNQTLETPQKHKGKDKPEGGGDDEVKLLGKEATQLLKRNIKEVYDKGITTSCTIDIDSTVNKAGKRRCVVDGGVWKGCDDGHTAQDFIRVIEEEYKNLQSKKDE</sequence>
<dbReference type="InterPro" id="IPR004911">
    <property type="entry name" value="Interferon-induced_GILT"/>
</dbReference>
<feature type="chain" id="PRO_5008342421" description="Gamma-interferon-inducible lysosomal thiol reductase" evidence="6">
    <location>
        <begin position="17"/>
        <end position="265"/>
    </location>
</feature>
<dbReference type="Pfam" id="PF03227">
    <property type="entry name" value="GILT"/>
    <property type="match status" value="1"/>
</dbReference>
<keyword evidence="3" id="KW-0964">Secreted</keyword>
<dbReference type="VEuPathDB" id="FungiDB:I303_01356"/>
<feature type="signal peptide" evidence="6">
    <location>
        <begin position="1"/>
        <end position="16"/>
    </location>
</feature>
<evidence type="ECO:0000256" key="1">
    <source>
        <dbReference type="ARBA" id="ARBA00004613"/>
    </source>
</evidence>
<keyword evidence="5" id="KW-0325">Glycoprotein</keyword>
<name>A0A1A6AHP0_9TREE</name>
<dbReference type="PANTHER" id="PTHR13234:SF8">
    <property type="entry name" value="GAMMA-INTERFERON-INDUCIBLE LYSOSOMAL THIOL REDUCTASE"/>
    <property type="match status" value="1"/>
</dbReference>
<dbReference type="RefSeq" id="XP_018267370.1">
    <property type="nucleotide sequence ID" value="XM_018404716.1"/>
</dbReference>
<comment type="subcellular location">
    <subcellularLocation>
        <location evidence="1">Secreted</location>
    </subcellularLocation>
</comment>
<evidence type="ECO:0008006" key="10">
    <source>
        <dbReference type="Google" id="ProtNLM"/>
    </source>
</evidence>
<dbReference type="GO" id="GO:0016671">
    <property type="term" value="F:oxidoreductase activity, acting on a sulfur group of donors, disulfide as acceptor"/>
    <property type="evidence" value="ECO:0007669"/>
    <property type="project" value="InterPro"/>
</dbReference>
<dbReference type="PANTHER" id="PTHR13234">
    <property type="entry name" value="GAMMA-INTERFERON INDUCIBLE LYSOSOMAL THIOL REDUCTASE GILT"/>
    <property type="match status" value="1"/>
</dbReference>
<dbReference type="EMBL" id="CP144530">
    <property type="protein sequence ID" value="WWC58803.1"/>
    <property type="molecule type" value="Genomic_DNA"/>
</dbReference>
<dbReference type="AlphaFoldDB" id="A0A1A6AHP0"/>
<dbReference type="EMBL" id="KI894027">
    <property type="protein sequence ID" value="OBR89528.1"/>
    <property type="molecule type" value="Genomic_DNA"/>
</dbReference>
<accession>A0A1A6AHP0</accession>
<dbReference type="STRING" id="1296121.A0A1A6AHP0"/>
<reference evidence="8" key="3">
    <citation type="submission" date="2024-02" db="EMBL/GenBank/DDBJ databases">
        <title>Comparative genomics of Cryptococcus and Kwoniella reveals pathogenesis evolution and contrasting modes of karyotype evolution via chromosome fusion or intercentromeric recombination.</title>
        <authorList>
            <person name="Coelho M.A."/>
            <person name="David-Palma M."/>
            <person name="Shea T."/>
            <person name="Bowers K."/>
            <person name="McGinley-Smith S."/>
            <person name="Mohammad A.W."/>
            <person name="Gnirke A."/>
            <person name="Yurkov A.M."/>
            <person name="Nowrousian M."/>
            <person name="Sun S."/>
            <person name="Cuomo C.A."/>
            <person name="Heitman J."/>
        </authorList>
    </citation>
    <scope>NUCLEOTIDE SEQUENCE</scope>
    <source>
        <strain evidence="8">CBS 10117</strain>
    </source>
</reference>
<evidence type="ECO:0000256" key="5">
    <source>
        <dbReference type="ARBA" id="ARBA00023180"/>
    </source>
</evidence>
<gene>
    <name evidence="7" type="ORF">I303_01356</name>
    <name evidence="8" type="ORF">I303_101347</name>
</gene>
<evidence type="ECO:0000313" key="9">
    <source>
        <dbReference type="Proteomes" id="UP000078595"/>
    </source>
</evidence>